<dbReference type="KEGG" id="eus:EUTSA_v10027210mg"/>
<dbReference type="InterPro" id="IPR006566">
    <property type="entry name" value="FBD"/>
</dbReference>
<keyword evidence="3" id="KW-1185">Reference proteome</keyword>
<dbReference type="Pfam" id="PF24758">
    <property type="entry name" value="LRR_At5g56370"/>
    <property type="match status" value="1"/>
</dbReference>
<dbReference type="OMA" id="MQNIRIE"/>
<evidence type="ECO:0000259" key="1">
    <source>
        <dbReference type="SMART" id="SM00579"/>
    </source>
</evidence>
<dbReference type="Gene3D" id="3.80.10.10">
    <property type="entry name" value="Ribonuclease Inhibitor"/>
    <property type="match status" value="1"/>
</dbReference>
<sequence length="306" mass="35349">MPKSLYTYEKLEVLKLSGCVILNVPVDVSFPSLKTLHLIRVEHETKESLLRLISGCLVLEDLVLDKTYGYGFLPVVVERSTLQRLSILDTRQEANKVQDGIHMILICVSSLKYLNFVDYFGDLRIYGNMPKVVEAHVRLVHKNPEKLLKSIPSVKHLCLCLTASMVIKRHRIVFHHLVHLELCPLRQDWWDLLTWMLESSPKLQVLEISECDQSLCLKEPIIGDHWAGPSSVPECLMSHLHTFKWNDYRRRSNEKEIVAYVLKNATQLQTVSISVYKYDSEEERFQKLNELVSLPRASSSSRLLLD</sequence>
<dbReference type="SUPFAM" id="SSF52047">
    <property type="entry name" value="RNI-like"/>
    <property type="match status" value="1"/>
</dbReference>
<name>V4MHT7_EUTSA</name>
<dbReference type="SMART" id="SM00579">
    <property type="entry name" value="FBD"/>
    <property type="match status" value="1"/>
</dbReference>
<gene>
    <name evidence="2" type="ORF">EUTSA_v10027210mg</name>
</gene>
<dbReference type="EMBL" id="KI517384">
    <property type="protein sequence ID" value="ESQ56154.1"/>
    <property type="molecule type" value="Genomic_DNA"/>
</dbReference>
<dbReference type="PANTHER" id="PTHR31900">
    <property type="entry name" value="F-BOX/RNI SUPERFAMILY PROTEIN-RELATED"/>
    <property type="match status" value="1"/>
</dbReference>
<evidence type="ECO:0000313" key="2">
    <source>
        <dbReference type="EMBL" id="ESQ56154.1"/>
    </source>
</evidence>
<dbReference type="InterPro" id="IPR032675">
    <property type="entry name" value="LRR_dom_sf"/>
</dbReference>
<dbReference type="PANTHER" id="PTHR31900:SF36">
    <property type="entry name" value="F-BOX DOMAIN-CONTAINING PROTEIN"/>
    <property type="match status" value="1"/>
</dbReference>
<dbReference type="Proteomes" id="UP000030689">
    <property type="component" value="Unassembled WGS sequence"/>
</dbReference>
<accession>V4MHT7</accession>
<feature type="domain" description="FBD" evidence="1">
    <location>
        <begin position="234"/>
        <end position="306"/>
    </location>
</feature>
<dbReference type="Pfam" id="PF08387">
    <property type="entry name" value="FBD"/>
    <property type="match status" value="1"/>
</dbReference>
<dbReference type="InterPro" id="IPR055411">
    <property type="entry name" value="LRR_FXL15/At3g58940/PEG3-like"/>
</dbReference>
<dbReference type="AlphaFoldDB" id="V4MHT7"/>
<evidence type="ECO:0000313" key="3">
    <source>
        <dbReference type="Proteomes" id="UP000030689"/>
    </source>
</evidence>
<dbReference type="Gramene" id="ESQ56154">
    <property type="protein sequence ID" value="ESQ56154"/>
    <property type="gene ID" value="EUTSA_v10027210mg"/>
</dbReference>
<reference evidence="2 3" key="1">
    <citation type="journal article" date="2013" name="Front. Plant Sci.">
        <title>The Reference Genome of the Halophytic Plant Eutrema salsugineum.</title>
        <authorList>
            <person name="Yang R."/>
            <person name="Jarvis D.E."/>
            <person name="Chen H."/>
            <person name="Beilstein M.A."/>
            <person name="Grimwood J."/>
            <person name="Jenkins J."/>
            <person name="Shu S."/>
            <person name="Prochnik S."/>
            <person name="Xin M."/>
            <person name="Ma C."/>
            <person name="Schmutz J."/>
            <person name="Wing R.A."/>
            <person name="Mitchell-Olds T."/>
            <person name="Schumaker K.S."/>
            <person name="Wang X."/>
        </authorList>
    </citation>
    <scope>NUCLEOTIDE SEQUENCE [LARGE SCALE GENOMIC DNA]</scope>
</reference>
<organism evidence="2 3">
    <name type="scientific">Eutrema salsugineum</name>
    <name type="common">Saltwater cress</name>
    <name type="synonym">Sisymbrium salsugineum</name>
    <dbReference type="NCBI Taxonomy" id="72664"/>
    <lineage>
        <taxon>Eukaryota</taxon>
        <taxon>Viridiplantae</taxon>
        <taxon>Streptophyta</taxon>
        <taxon>Embryophyta</taxon>
        <taxon>Tracheophyta</taxon>
        <taxon>Spermatophyta</taxon>
        <taxon>Magnoliopsida</taxon>
        <taxon>eudicotyledons</taxon>
        <taxon>Gunneridae</taxon>
        <taxon>Pentapetalae</taxon>
        <taxon>rosids</taxon>
        <taxon>malvids</taxon>
        <taxon>Brassicales</taxon>
        <taxon>Brassicaceae</taxon>
        <taxon>Eutremeae</taxon>
        <taxon>Eutrema</taxon>
    </lineage>
</organism>
<dbReference type="InterPro" id="IPR050232">
    <property type="entry name" value="FBL13/AtMIF1-like"/>
</dbReference>
<protein>
    <recommendedName>
        <fullName evidence="1">FBD domain-containing protein</fullName>
    </recommendedName>
</protein>
<proteinExistence type="predicted"/>